<evidence type="ECO:0000256" key="1">
    <source>
        <dbReference type="SAM" id="Phobius"/>
    </source>
</evidence>
<gene>
    <name evidence="2" type="ORF">EG799_07500</name>
</gene>
<evidence type="ECO:0000313" key="3">
    <source>
        <dbReference type="Proteomes" id="UP000275232"/>
    </source>
</evidence>
<feature type="transmembrane region" description="Helical" evidence="1">
    <location>
        <begin position="47"/>
        <end position="66"/>
    </location>
</feature>
<name>A0A3N5CSB9_9SPHN</name>
<keyword evidence="1" id="KW-1133">Transmembrane helix</keyword>
<organism evidence="2 3">
    <name type="scientific">Aurantiacibacter spongiae</name>
    <dbReference type="NCBI Taxonomy" id="2488860"/>
    <lineage>
        <taxon>Bacteria</taxon>
        <taxon>Pseudomonadati</taxon>
        <taxon>Pseudomonadota</taxon>
        <taxon>Alphaproteobacteria</taxon>
        <taxon>Sphingomonadales</taxon>
        <taxon>Erythrobacteraceae</taxon>
        <taxon>Aurantiacibacter</taxon>
    </lineage>
</organism>
<feature type="transmembrane region" description="Helical" evidence="1">
    <location>
        <begin position="131"/>
        <end position="149"/>
    </location>
</feature>
<dbReference type="RefSeq" id="WP_123879970.1">
    <property type="nucleotide sequence ID" value="NZ_RPFZ01000001.1"/>
</dbReference>
<proteinExistence type="predicted"/>
<dbReference type="EMBL" id="RPFZ01000001">
    <property type="protein sequence ID" value="RPF71477.1"/>
    <property type="molecule type" value="Genomic_DNA"/>
</dbReference>
<comment type="caution">
    <text evidence="2">The sequence shown here is derived from an EMBL/GenBank/DDBJ whole genome shotgun (WGS) entry which is preliminary data.</text>
</comment>
<keyword evidence="1" id="KW-0812">Transmembrane</keyword>
<protein>
    <submittedName>
        <fullName evidence="2">DUF3429 family protein</fullName>
    </submittedName>
</protein>
<dbReference type="AlphaFoldDB" id="A0A3N5CSB9"/>
<accession>A0A3N5CSB9</accession>
<dbReference type="OrthoDB" id="7273031at2"/>
<keyword evidence="3" id="KW-1185">Reference proteome</keyword>
<dbReference type="Proteomes" id="UP000275232">
    <property type="component" value="Unassembled WGS sequence"/>
</dbReference>
<reference evidence="2 3" key="1">
    <citation type="submission" date="2018-11" db="EMBL/GenBank/DDBJ databases">
        <title>Erythrobacter spongiae sp. nov., isolated from a marine sponge.</title>
        <authorList>
            <person name="Zhuang L."/>
            <person name="Luo L."/>
        </authorList>
    </citation>
    <scope>NUCLEOTIDE SEQUENCE [LARGE SCALE GENOMIC DNA]</scope>
    <source>
        <strain evidence="2 3">HN-E23</strain>
    </source>
</reference>
<feature type="transmembrane region" description="Helical" evidence="1">
    <location>
        <begin position="20"/>
        <end position="41"/>
    </location>
</feature>
<feature type="transmembrane region" description="Helical" evidence="1">
    <location>
        <begin position="87"/>
        <end position="111"/>
    </location>
</feature>
<evidence type="ECO:0000313" key="2">
    <source>
        <dbReference type="EMBL" id="RPF71477.1"/>
    </source>
</evidence>
<keyword evidence="1" id="KW-0472">Membrane</keyword>
<sequence length="151" mass="15716">MPSPRNDTPDATPPLSVILAYAPVALLALLALAALTGYSWAVPVARVWAAAIFLFLAGVARGLSFFTVPGPQVSQLIIMMGRFGCGLLALVLSPQWAFPILVAGYASVLVYDPHAARHGEAPRFFAGLRPPQIGIALAGLLALSAVALARS</sequence>